<dbReference type="Gene3D" id="3.40.50.300">
    <property type="entry name" value="P-loop containing nucleotide triphosphate hydrolases"/>
    <property type="match status" value="1"/>
</dbReference>
<dbReference type="Proteomes" id="UP000244911">
    <property type="component" value="Unassembled WGS sequence"/>
</dbReference>
<dbReference type="SMART" id="SM00382">
    <property type="entry name" value="AAA"/>
    <property type="match status" value="1"/>
</dbReference>
<reference evidence="7" key="1">
    <citation type="submission" date="2018-03" db="EMBL/GenBank/DDBJ databases">
        <authorList>
            <person name="Rodrigo-Torres L."/>
            <person name="Arahal R. D."/>
            <person name="Lucena T."/>
        </authorList>
    </citation>
    <scope>NUCLEOTIDE SEQUENCE [LARGE SCALE GENOMIC DNA]</scope>
    <source>
        <strain evidence="7">CECT 8811</strain>
    </source>
</reference>
<dbReference type="EMBL" id="OMOI01000001">
    <property type="protein sequence ID" value="SPF77120.1"/>
    <property type="molecule type" value="Genomic_DNA"/>
</dbReference>
<dbReference type="CDD" id="cd19499">
    <property type="entry name" value="RecA-like_ClpB_Hsp104-like"/>
    <property type="match status" value="1"/>
</dbReference>
<gene>
    <name evidence="6" type="primary">clpB_1</name>
    <name evidence="6" type="ORF">ALP8811_02143</name>
</gene>
<protein>
    <submittedName>
        <fullName evidence="6">Chaperone protein ClpB</fullName>
    </submittedName>
</protein>
<feature type="region of interest" description="Disordered" evidence="4">
    <location>
        <begin position="619"/>
        <end position="655"/>
    </location>
</feature>
<evidence type="ECO:0000313" key="6">
    <source>
        <dbReference type="EMBL" id="SPF77120.1"/>
    </source>
</evidence>
<proteinExistence type="predicted"/>
<dbReference type="InterPro" id="IPR001270">
    <property type="entry name" value="ClpA/B"/>
</dbReference>
<dbReference type="InterPro" id="IPR027417">
    <property type="entry name" value="P-loop_NTPase"/>
</dbReference>
<keyword evidence="1" id="KW-0547">Nucleotide-binding</keyword>
<evidence type="ECO:0000259" key="5">
    <source>
        <dbReference type="SMART" id="SM00382"/>
    </source>
</evidence>
<dbReference type="PANTHER" id="PTHR11638:SF18">
    <property type="entry name" value="HEAT SHOCK PROTEIN 104"/>
    <property type="match status" value="1"/>
</dbReference>
<dbReference type="PRINTS" id="PR00300">
    <property type="entry name" value="CLPPROTEASEA"/>
</dbReference>
<evidence type="ECO:0000313" key="7">
    <source>
        <dbReference type="Proteomes" id="UP000244911"/>
    </source>
</evidence>
<dbReference type="InterPro" id="IPR028299">
    <property type="entry name" value="ClpA/B_CS2"/>
</dbReference>
<dbReference type="RefSeq" id="WP_108857074.1">
    <property type="nucleotide sequence ID" value="NZ_OMOI01000001.1"/>
</dbReference>
<sequence length="655" mass="73465">MTNLEADAIQVLVTHRDPPSWYEEFSSAVTYADHIILSGNIRDLYPSFTGQGDPFPDFEETLWDLLHAQGVRVLLLYDPVSGLKIHKASSDKDAAVLKKTDLLSGKADGKTDDIRDIHAAVADFEEFPIALLLDYASHFRTHDEVAYDDCMVAIDRKSRERRYANSGAHLNPTIWVADHPADLPDWFVLQNASVREIQLELPNLEDRYFFGRHLAEQSRWTSSDPTPDQERLLQQFAFECDGGPLRAMQCIRTVAQEEGFHLTHISDAVRVFRTGARRNPWASPVLRERMKRANEILETRIKGQHHALERTLDILARSILGLSGAQSGSMHTRPRGALFLVGPTGVGKTELAKAITELLFGDETACHRFDMSEFMEESSVARLIGAPPGHHDHEKGGQLINAANRRPFSVFLFDEVEKAHPRVLDLFLQILDEGRLADARGSTAYFSEALIIFTSNIGIVQDSRASNMGMNVLPSDSYSQLSAKIMKAVEEHFRNDLKRPELLNRIGQNVVAFDFLKPSGMAAIFETILERVLKTVEQEHGVRISLTDAAYYKLKQVCTQDYFYGGRGIANRIEAHFINPLARQFFESGIAASLQIVDVHVLEDKTTLEIEGDSSSAFVGTSVSAPHGSDHQRHKTRLRRPAELHVPQRKRTGGE</sequence>
<dbReference type="InterPro" id="IPR003593">
    <property type="entry name" value="AAA+_ATPase"/>
</dbReference>
<dbReference type="PROSITE" id="PS00871">
    <property type="entry name" value="CLPAB_2"/>
    <property type="match status" value="1"/>
</dbReference>
<dbReference type="GO" id="GO:0005737">
    <property type="term" value="C:cytoplasm"/>
    <property type="evidence" value="ECO:0007669"/>
    <property type="project" value="TreeGrafter"/>
</dbReference>
<dbReference type="InterPro" id="IPR003959">
    <property type="entry name" value="ATPase_AAA_core"/>
</dbReference>
<dbReference type="Pfam" id="PF07724">
    <property type="entry name" value="AAA_2"/>
    <property type="match status" value="1"/>
</dbReference>
<keyword evidence="2" id="KW-0067">ATP-binding</keyword>
<organism evidence="6 7">
    <name type="scientific">Aliiroseovarius pelagivivens</name>
    <dbReference type="NCBI Taxonomy" id="1639690"/>
    <lineage>
        <taxon>Bacteria</taxon>
        <taxon>Pseudomonadati</taxon>
        <taxon>Pseudomonadota</taxon>
        <taxon>Alphaproteobacteria</taxon>
        <taxon>Rhodobacterales</taxon>
        <taxon>Paracoccaceae</taxon>
        <taxon>Aliiroseovarius</taxon>
    </lineage>
</organism>
<dbReference type="GO" id="GO:0034605">
    <property type="term" value="P:cellular response to heat"/>
    <property type="evidence" value="ECO:0007669"/>
    <property type="project" value="TreeGrafter"/>
</dbReference>
<dbReference type="PANTHER" id="PTHR11638">
    <property type="entry name" value="ATP-DEPENDENT CLP PROTEASE"/>
    <property type="match status" value="1"/>
</dbReference>
<feature type="domain" description="AAA+ ATPase" evidence="5">
    <location>
        <begin position="334"/>
        <end position="475"/>
    </location>
</feature>
<dbReference type="SUPFAM" id="SSF52540">
    <property type="entry name" value="P-loop containing nucleoside triphosphate hydrolases"/>
    <property type="match status" value="1"/>
</dbReference>
<keyword evidence="7" id="KW-1185">Reference proteome</keyword>
<dbReference type="GO" id="GO:0016887">
    <property type="term" value="F:ATP hydrolysis activity"/>
    <property type="evidence" value="ECO:0007669"/>
    <property type="project" value="InterPro"/>
</dbReference>
<evidence type="ECO:0000256" key="2">
    <source>
        <dbReference type="ARBA" id="ARBA00022840"/>
    </source>
</evidence>
<evidence type="ECO:0000256" key="4">
    <source>
        <dbReference type="SAM" id="MobiDB-lite"/>
    </source>
</evidence>
<keyword evidence="3" id="KW-0143">Chaperone</keyword>
<dbReference type="OrthoDB" id="9803641at2"/>
<name>A0A2R8AM92_9RHOB</name>
<dbReference type="AlphaFoldDB" id="A0A2R8AM92"/>
<dbReference type="GO" id="GO:0005524">
    <property type="term" value="F:ATP binding"/>
    <property type="evidence" value="ECO:0007669"/>
    <property type="project" value="UniProtKB-KW"/>
</dbReference>
<evidence type="ECO:0000256" key="1">
    <source>
        <dbReference type="ARBA" id="ARBA00022741"/>
    </source>
</evidence>
<accession>A0A2R8AM92</accession>
<evidence type="ECO:0000256" key="3">
    <source>
        <dbReference type="ARBA" id="ARBA00023186"/>
    </source>
</evidence>
<dbReference type="InterPro" id="IPR050130">
    <property type="entry name" value="ClpA_ClpB"/>
</dbReference>